<dbReference type="EMBL" id="MU004236">
    <property type="protein sequence ID" value="KAF2668463.1"/>
    <property type="molecule type" value="Genomic_DNA"/>
</dbReference>
<evidence type="ECO:0000313" key="3">
    <source>
        <dbReference type="EMBL" id="KAF2668463.1"/>
    </source>
</evidence>
<evidence type="ECO:0000256" key="1">
    <source>
        <dbReference type="SAM" id="MobiDB-lite"/>
    </source>
</evidence>
<proteinExistence type="predicted"/>
<gene>
    <name evidence="3" type="ORF">BT63DRAFT_277834</name>
</gene>
<dbReference type="Pfam" id="PF13668">
    <property type="entry name" value="Ferritin_2"/>
    <property type="match status" value="1"/>
</dbReference>
<evidence type="ECO:0000256" key="2">
    <source>
        <dbReference type="SAM" id="SignalP"/>
    </source>
</evidence>
<protein>
    <recommendedName>
        <fullName evidence="5">Sexual development protein</fullName>
    </recommendedName>
</protein>
<name>A0A6A6UAX4_9PEZI</name>
<accession>A0A6A6UAX4</accession>
<sequence length="400" mass="42561">MHSIFSIALVGASLFTGSLAAPTFKANSTSTGTGSYNLTPSGTSSSPPSGTSLSADGFPSPNPDQLKKIELLAHGTLSNAPPPPPGTISAEGLINLRFIEFNENFEVAFFTSLLSNVTNGISGFQISDEKERSLVIEALTAVVAQEELHALNAAGALKSQNQDTILPCKYQFPTTNFVDAITLAATFTDVVLGTLQDVNQIFAQNNDTGVLRGLASIIGQEGEQDAFYRLLQNKNLIPSALPFLTTSTRDFAFSALQAFVVPGSCPNENLISKDLTIFGVLTLDTKNVLPKDQNLAFEFDFKSLLNSNLKFTSGTKYDSSYDWSKASLVYINQQNLPIVEKLQNVKLSGTVVSFEAFFPFSANELNGLTLAAVTTSAGPFASAQAVADASIFAPALIEVN</sequence>
<evidence type="ECO:0000313" key="4">
    <source>
        <dbReference type="Proteomes" id="UP000799302"/>
    </source>
</evidence>
<dbReference type="OrthoDB" id="5293813at2759"/>
<keyword evidence="2" id="KW-0732">Signal</keyword>
<feature type="signal peptide" evidence="2">
    <location>
        <begin position="1"/>
        <end position="20"/>
    </location>
</feature>
<feature type="chain" id="PRO_5025624673" description="Sexual development protein" evidence="2">
    <location>
        <begin position="21"/>
        <end position="400"/>
    </location>
</feature>
<evidence type="ECO:0008006" key="5">
    <source>
        <dbReference type="Google" id="ProtNLM"/>
    </source>
</evidence>
<dbReference type="Proteomes" id="UP000799302">
    <property type="component" value="Unassembled WGS sequence"/>
</dbReference>
<organism evidence="3 4">
    <name type="scientific">Microthyrium microscopicum</name>
    <dbReference type="NCBI Taxonomy" id="703497"/>
    <lineage>
        <taxon>Eukaryota</taxon>
        <taxon>Fungi</taxon>
        <taxon>Dikarya</taxon>
        <taxon>Ascomycota</taxon>
        <taxon>Pezizomycotina</taxon>
        <taxon>Dothideomycetes</taxon>
        <taxon>Dothideomycetes incertae sedis</taxon>
        <taxon>Microthyriales</taxon>
        <taxon>Microthyriaceae</taxon>
        <taxon>Microthyrium</taxon>
    </lineage>
</organism>
<feature type="region of interest" description="Disordered" evidence="1">
    <location>
        <begin position="30"/>
        <end position="60"/>
    </location>
</feature>
<keyword evidence="4" id="KW-1185">Reference proteome</keyword>
<dbReference type="AlphaFoldDB" id="A0A6A6UAX4"/>
<feature type="compositionally biased region" description="Low complexity" evidence="1">
    <location>
        <begin position="38"/>
        <end position="54"/>
    </location>
</feature>
<reference evidence="3" key="1">
    <citation type="journal article" date="2020" name="Stud. Mycol.">
        <title>101 Dothideomycetes genomes: a test case for predicting lifestyles and emergence of pathogens.</title>
        <authorList>
            <person name="Haridas S."/>
            <person name="Albert R."/>
            <person name="Binder M."/>
            <person name="Bloem J."/>
            <person name="Labutti K."/>
            <person name="Salamov A."/>
            <person name="Andreopoulos B."/>
            <person name="Baker S."/>
            <person name="Barry K."/>
            <person name="Bills G."/>
            <person name="Bluhm B."/>
            <person name="Cannon C."/>
            <person name="Castanera R."/>
            <person name="Culley D."/>
            <person name="Daum C."/>
            <person name="Ezra D."/>
            <person name="Gonzalez J."/>
            <person name="Henrissat B."/>
            <person name="Kuo A."/>
            <person name="Liang C."/>
            <person name="Lipzen A."/>
            <person name="Lutzoni F."/>
            <person name="Magnuson J."/>
            <person name="Mondo S."/>
            <person name="Nolan M."/>
            <person name="Ohm R."/>
            <person name="Pangilinan J."/>
            <person name="Park H.-J."/>
            <person name="Ramirez L."/>
            <person name="Alfaro M."/>
            <person name="Sun H."/>
            <person name="Tritt A."/>
            <person name="Yoshinaga Y."/>
            <person name="Zwiers L.-H."/>
            <person name="Turgeon B."/>
            <person name="Goodwin S."/>
            <person name="Spatafora J."/>
            <person name="Crous P."/>
            <person name="Grigoriev I."/>
        </authorList>
    </citation>
    <scope>NUCLEOTIDE SEQUENCE</scope>
    <source>
        <strain evidence="3">CBS 115976</strain>
    </source>
</reference>